<name>A0ABM5IDV1_DIAVI</name>
<accession>A0ABM5IDV1</accession>
<dbReference type="EnsemblMetazoa" id="XM_028274860.2">
    <property type="protein sequence ID" value="XP_028130661.2"/>
    <property type="gene ID" value="LOC114326472"/>
</dbReference>
<evidence type="ECO:0008006" key="4">
    <source>
        <dbReference type="Google" id="ProtNLM"/>
    </source>
</evidence>
<feature type="compositionally biased region" description="Polar residues" evidence="1">
    <location>
        <begin position="423"/>
        <end position="439"/>
    </location>
</feature>
<sequence length="516" mass="59474">MSDSHRRRISPKGAIRSEKVAVFRIPNTIPVDNSPLIVYSSKNLPLDFKTSQIQRINSFEGEVFPQINNDSLHQNIENYAYQDDSNYIDVSTDDNYYHNNEEAVNHNIRARDSHYRHHNNDFNIGNSEKARVAHYSDNIPEIWTKKRHDPLDLENNIPCPHKIYNEDDLDNSNEYFQEESYNFVPYSSKPLEEFYNSGISGNKNPIHTPRLSQKTQYCDKQKELVDKNVLYQRYSLNPANDQTKRSKNLSKPKKGTRSLYDTEDNVNGLDYASANQIDSKSSDRCALYSPYALFNRPSKKFDSTVNNQLRQQRYDALYSSQAMETETKEVNNSLASTRAGLLYGPKYSFKPLKDGSNIETSNVMVDTEKRNHINVNKARNWLYNQNKNDSPLYGPDRHYKLDIVGTNNEINIFKTVIDNTTNNPSSYKTSPNLLNTKPQNPHLRSKPINISNNITRYTNLSLSDNDPLNNDQGRLDDCVNEASAISRPINLKKSDHNNVPCKKTKSVTFKLKHQKI</sequence>
<feature type="region of interest" description="Disordered" evidence="1">
    <location>
        <begin position="423"/>
        <end position="447"/>
    </location>
</feature>
<dbReference type="GeneID" id="114326472"/>
<proteinExistence type="predicted"/>
<evidence type="ECO:0000313" key="3">
    <source>
        <dbReference type="Proteomes" id="UP001652700"/>
    </source>
</evidence>
<dbReference type="RefSeq" id="XP_028130661.2">
    <property type="nucleotide sequence ID" value="XM_028274860.2"/>
</dbReference>
<keyword evidence="3" id="KW-1185">Reference proteome</keyword>
<reference evidence="2" key="1">
    <citation type="submission" date="2025-05" db="UniProtKB">
        <authorList>
            <consortium name="EnsemblMetazoa"/>
        </authorList>
    </citation>
    <scope>IDENTIFICATION</scope>
</reference>
<feature type="compositionally biased region" description="Basic residues" evidence="1">
    <location>
        <begin position="245"/>
        <end position="256"/>
    </location>
</feature>
<feature type="region of interest" description="Disordered" evidence="1">
    <location>
        <begin position="235"/>
        <end position="263"/>
    </location>
</feature>
<evidence type="ECO:0000313" key="2">
    <source>
        <dbReference type="EnsemblMetazoa" id="XP_028130661.2"/>
    </source>
</evidence>
<protein>
    <recommendedName>
        <fullName evidence="4">GATA zinc finger domain-containing protein 14-like</fullName>
    </recommendedName>
</protein>
<evidence type="ECO:0000256" key="1">
    <source>
        <dbReference type="SAM" id="MobiDB-lite"/>
    </source>
</evidence>
<dbReference type="Proteomes" id="UP001652700">
    <property type="component" value="Unplaced"/>
</dbReference>
<organism evidence="2 3">
    <name type="scientific">Diabrotica virgifera virgifera</name>
    <name type="common">western corn rootworm</name>
    <dbReference type="NCBI Taxonomy" id="50390"/>
    <lineage>
        <taxon>Eukaryota</taxon>
        <taxon>Metazoa</taxon>
        <taxon>Ecdysozoa</taxon>
        <taxon>Arthropoda</taxon>
        <taxon>Hexapoda</taxon>
        <taxon>Insecta</taxon>
        <taxon>Pterygota</taxon>
        <taxon>Neoptera</taxon>
        <taxon>Endopterygota</taxon>
        <taxon>Coleoptera</taxon>
        <taxon>Polyphaga</taxon>
        <taxon>Cucujiformia</taxon>
        <taxon>Chrysomeloidea</taxon>
        <taxon>Chrysomelidae</taxon>
        <taxon>Galerucinae</taxon>
        <taxon>Diabroticina</taxon>
        <taxon>Diabroticites</taxon>
        <taxon>Diabrotica</taxon>
    </lineage>
</organism>